<proteinExistence type="inferred from homology"/>
<reference evidence="3" key="1">
    <citation type="submission" date="2022-06" db="EMBL/GenBank/DDBJ databases">
        <authorList>
            <person name="Berger JAMES D."/>
            <person name="Berger JAMES D."/>
        </authorList>
    </citation>
    <scope>NUCLEOTIDE SEQUENCE [LARGE SCALE GENOMIC DNA]</scope>
</reference>
<dbReference type="GO" id="GO:0016925">
    <property type="term" value="P:protein sumoylation"/>
    <property type="evidence" value="ECO:0007669"/>
    <property type="project" value="TreeGrafter"/>
</dbReference>
<sequence length="311" mass="34254">MNALAAEIAKNIVLAGISSLTIIDDKQVTVEDCESNFLIPYDCVGLRRSDAVISRTQDLNPMVKVQSAGMENNLMEKIQDHNLIILITESSSHDFKKWSDFCNIVNSMNAKTRPEIICASVTGLFGLVFLDLGIHECVSEDVVIKKRSVPAAPSGSAAKLNKASEESNTETLLVKKTFNYCTLSESLSLITNKMKESKSDVKFIPKGFLLMQVLSQCCIDQAPFTLPYLQSQWQKVSQQLGVEETLLSTEDLECCSGPLFPAVNPVLGGIVSQEVIRVVTRKGAPHGNWYFFNGSECSVIVDWLPQNEAKL</sequence>
<evidence type="ECO:0000259" key="2">
    <source>
        <dbReference type="Pfam" id="PF00899"/>
    </source>
</evidence>
<organism evidence="3 4">
    <name type="scientific">Trichobilharzia regenti</name>
    <name type="common">Nasal bird schistosome</name>
    <dbReference type="NCBI Taxonomy" id="157069"/>
    <lineage>
        <taxon>Eukaryota</taxon>
        <taxon>Metazoa</taxon>
        <taxon>Spiralia</taxon>
        <taxon>Lophotrochozoa</taxon>
        <taxon>Platyhelminthes</taxon>
        <taxon>Trematoda</taxon>
        <taxon>Digenea</taxon>
        <taxon>Strigeidida</taxon>
        <taxon>Schistosomatoidea</taxon>
        <taxon>Schistosomatidae</taxon>
        <taxon>Trichobilharzia</taxon>
    </lineage>
</organism>
<protein>
    <recommendedName>
        <fullName evidence="2">THIF-type NAD/FAD binding fold domain-containing protein</fullName>
    </recommendedName>
</protein>
<dbReference type="InterPro" id="IPR000594">
    <property type="entry name" value="ThiF_NAD_FAD-bd"/>
</dbReference>
<evidence type="ECO:0000256" key="1">
    <source>
        <dbReference type="ARBA" id="ARBA00005673"/>
    </source>
</evidence>
<evidence type="ECO:0000313" key="4">
    <source>
        <dbReference type="WBParaSite" id="TREG1_73080.1"/>
    </source>
</evidence>
<dbReference type="PANTHER" id="PTHR10953:SF162">
    <property type="entry name" value="SUMO-ACTIVATING ENZYME SUBUNIT 1"/>
    <property type="match status" value="1"/>
</dbReference>
<evidence type="ECO:0000313" key="3">
    <source>
        <dbReference type="Proteomes" id="UP000050795"/>
    </source>
</evidence>
<dbReference type="AlphaFoldDB" id="A0AA85K840"/>
<dbReference type="GO" id="GO:0019948">
    <property type="term" value="F:SUMO activating enzyme activity"/>
    <property type="evidence" value="ECO:0007669"/>
    <property type="project" value="TreeGrafter"/>
</dbReference>
<keyword evidence="3" id="KW-1185">Reference proteome</keyword>
<dbReference type="InterPro" id="IPR045886">
    <property type="entry name" value="ThiF/MoeB/HesA"/>
</dbReference>
<feature type="domain" description="THIF-type NAD/FAD binding fold" evidence="2">
    <location>
        <begin position="6"/>
        <end position="293"/>
    </location>
</feature>
<dbReference type="Pfam" id="PF00899">
    <property type="entry name" value="ThiF"/>
    <property type="match status" value="1"/>
</dbReference>
<dbReference type="GO" id="GO:0005737">
    <property type="term" value="C:cytoplasm"/>
    <property type="evidence" value="ECO:0007669"/>
    <property type="project" value="TreeGrafter"/>
</dbReference>
<dbReference type="PANTHER" id="PTHR10953">
    <property type="entry name" value="UBIQUITIN-ACTIVATING ENZYME E1"/>
    <property type="match status" value="1"/>
</dbReference>
<dbReference type="GO" id="GO:0031510">
    <property type="term" value="C:SUMO activating enzyme complex"/>
    <property type="evidence" value="ECO:0007669"/>
    <property type="project" value="TreeGrafter"/>
</dbReference>
<dbReference type="WBParaSite" id="TREG1_73080.1">
    <property type="protein sequence ID" value="TREG1_73080.1"/>
    <property type="gene ID" value="TREG1_73080"/>
</dbReference>
<comment type="similarity">
    <text evidence="1">Belongs to the ubiquitin-activating E1 family.</text>
</comment>
<reference evidence="4" key="2">
    <citation type="submission" date="2023-11" db="UniProtKB">
        <authorList>
            <consortium name="WormBaseParasite"/>
        </authorList>
    </citation>
    <scope>IDENTIFICATION</scope>
</reference>
<dbReference type="SUPFAM" id="SSF69572">
    <property type="entry name" value="Activating enzymes of the ubiquitin-like proteins"/>
    <property type="match status" value="1"/>
</dbReference>
<dbReference type="Gene3D" id="3.40.50.720">
    <property type="entry name" value="NAD(P)-binding Rossmann-like Domain"/>
    <property type="match status" value="1"/>
</dbReference>
<accession>A0AA85K840</accession>
<name>A0AA85K840_TRIRE</name>
<dbReference type="InterPro" id="IPR035985">
    <property type="entry name" value="Ubiquitin-activating_enz"/>
</dbReference>
<dbReference type="Proteomes" id="UP000050795">
    <property type="component" value="Unassembled WGS sequence"/>
</dbReference>